<reference evidence="6" key="1">
    <citation type="journal article" date="2019" name="Int. J. Syst. Evol. Microbiol.">
        <title>The Global Catalogue of Microorganisms (GCM) 10K type strain sequencing project: providing services to taxonomists for standard genome sequencing and annotation.</title>
        <authorList>
            <consortium name="The Broad Institute Genomics Platform"/>
            <consortium name="The Broad Institute Genome Sequencing Center for Infectious Disease"/>
            <person name="Wu L."/>
            <person name="Ma J."/>
        </authorList>
    </citation>
    <scope>NUCLEOTIDE SEQUENCE [LARGE SCALE GENOMIC DNA]</scope>
    <source>
        <strain evidence="6">JCM 10696</strain>
    </source>
</reference>
<gene>
    <name evidence="5" type="ORF">GCM10009550_39270</name>
</gene>
<evidence type="ECO:0000313" key="6">
    <source>
        <dbReference type="Proteomes" id="UP001500665"/>
    </source>
</evidence>
<dbReference type="PANTHER" id="PTHR44688">
    <property type="entry name" value="DNA-BINDING TRANSCRIPTIONAL ACTIVATOR DEVR_DOSR"/>
    <property type="match status" value="1"/>
</dbReference>
<keyword evidence="1" id="KW-0805">Transcription regulation</keyword>
<keyword evidence="2" id="KW-0238">DNA-binding</keyword>
<evidence type="ECO:0000256" key="3">
    <source>
        <dbReference type="ARBA" id="ARBA00023163"/>
    </source>
</evidence>
<proteinExistence type="predicted"/>
<keyword evidence="6" id="KW-1185">Reference proteome</keyword>
<protein>
    <recommendedName>
        <fullName evidence="4">HTH luxR-type domain-containing protein</fullName>
    </recommendedName>
</protein>
<dbReference type="InterPro" id="IPR016032">
    <property type="entry name" value="Sig_transdc_resp-reg_C-effctor"/>
</dbReference>
<dbReference type="SUPFAM" id="SSF46894">
    <property type="entry name" value="C-terminal effector domain of the bipartite response regulators"/>
    <property type="match status" value="1"/>
</dbReference>
<dbReference type="InterPro" id="IPR000792">
    <property type="entry name" value="Tscrpt_reg_LuxR_C"/>
</dbReference>
<comment type="caution">
    <text evidence="5">The sequence shown here is derived from an EMBL/GenBank/DDBJ whole genome shotgun (WGS) entry which is preliminary data.</text>
</comment>
<dbReference type="PRINTS" id="PR00038">
    <property type="entry name" value="HTHLUXR"/>
</dbReference>
<dbReference type="Gene3D" id="1.10.10.10">
    <property type="entry name" value="Winged helix-like DNA-binding domain superfamily/Winged helix DNA-binding domain"/>
    <property type="match status" value="1"/>
</dbReference>
<dbReference type="Pfam" id="PF00196">
    <property type="entry name" value="GerE"/>
    <property type="match status" value="1"/>
</dbReference>
<dbReference type="EMBL" id="BAAAHH010000015">
    <property type="protein sequence ID" value="GAA0955054.1"/>
    <property type="molecule type" value="Genomic_DNA"/>
</dbReference>
<evidence type="ECO:0000256" key="1">
    <source>
        <dbReference type="ARBA" id="ARBA00023015"/>
    </source>
</evidence>
<dbReference type="PROSITE" id="PS50043">
    <property type="entry name" value="HTH_LUXR_2"/>
    <property type="match status" value="1"/>
</dbReference>
<dbReference type="PANTHER" id="PTHR44688:SF16">
    <property type="entry name" value="DNA-BINDING TRANSCRIPTIONAL ACTIVATOR DEVR_DOSR"/>
    <property type="match status" value="1"/>
</dbReference>
<feature type="domain" description="HTH luxR-type" evidence="4">
    <location>
        <begin position="113"/>
        <end position="178"/>
    </location>
</feature>
<organism evidence="5 6">
    <name type="scientific">Actinocorallia libanotica</name>
    <dbReference type="NCBI Taxonomy" id="46162"/>
    <lineage>
        <taxon>Bacteria</taxon>
        <taxon>Bacillati</taxon>
        <taxon>Actinomycetota</taxon>
        <taxon>Actinomycetes</taxon>
        <taxon>Streptosporangiales</taxon>
        <taxon>Thermomonosporaceae</taxon>
        <taxon>Actinocorallia</taxon>
    </lineage>
</organism>
<keyword evidence="3" id="KW-0804">Transcription</keyword>
<dbReference type="CDD" id="cd06170">
    <property type="entry name" value="LuxR_C_like"/>
    <property type="match status" value="1"/>
</dbReference>
<dbReference type="PROSITE" id="PS00622">
    <property type="entry name" value="HTH_LUXR_1"/>
    <property type="match status" value="1"/>
</dbReference>
<dbReference type="RefSeq" id="WP_344242309.1">
    <property type="nucleotide sequence ID" value="NZ_BAAAHH010000015.1"/>
</dbReference>
<accession>A0ABP4BUI7</accession>
<dbReference type="InterPro" id="IPR036388">
    <property type="entry name" value="WH-like_DNA-bd_sf"/>
</dbReference>
<evidence type="ECO:0000259" key="4">
    <source>
        <dbReference type="PROSITE" id="PS50043"/>
    </source>
</evidence>
<evidence type="ECO:0000256" key="2">
    <source>
        <dbReference type="ARBA" id="ARBA00023125"/>
    </source>
</evidence>
<evidence type="ECO:0000313" key="5">
    <source>
        <dbReference type="EMBL" id="GAA0955054.1"/>
    </source>
</evidence>
<dbReference type="Proteomes" id="UP001500665">
    <property type="component" value="Unassembled WGS sequence"/>
</dbReference>
<name>A0ABP4BUI7_9ACTN</name>
<sequence length="181" mass="19910">MDEAERSLPGAGRLAPRRAALVHLSRAVLADPAEAERHFASALAAPVLSPRPLERARALLAYGEWLRRRRRIVEARSSLTEAETAFRSLGARPWTARAQAELRAAGAQGLSTEPDAFTLLTPQQQQIVRLAARGLTNREIAEKLYLSPRTVSSHLYRAFPKLGITVRSQLRDVVETVDATA</sequence>
<dbReference type="SMART" id="SM00421">
    <property type="entry name" value="HTH_LUXR"/>
    <property type="match status" value="1"/>
</dbReference>